<accession>A0A511T3A1</accession>
<keyword evidence="3" id="KW-0443">Lipid metabolism</keyword>
<dbReference type="SUPFAM" id="SSF53474">
    <property type="entry name" value="alpha/beta-Hydrolases"/>
    <property type="match status" value="1"/>
</dbReference>
<evidence type="ECO:0000256" key="2">
    <source>
        <dbReference type="ARBA" id="ARBA00022963"/>
    </source>
</evidence>
<evidence type="ECO:0000313" key="7">
    <source>
        <dbReference type="Proteomes" id="UP000321514"/>
    </source>
</evidence>
<reference evidence="5 6" key="1">
    <citation type="submission" date="2016-10" db="EMBL/GenBank/DDBJ databases">
        <authorList>
            <person name="Varghese N."/>
            <person name="Submissions S."/>
        </authorList>
    </citation>
    <scope>NUCLEOTIDE SEQUENCE [LARGE SCALE GENOMIC DNA]</scope>
    <source>
        <strain evidence="5 6">DSM 16525</strain>
    </source>
</reference>
<organism evidence="4 7">
    <name type="scientific">Myxococcus fulvus</name>
    <dbReference type="NCBI Taxonomy" id="33"/>
    <lineage>
        <taxon>Bacteria</taxon>
        <taxon>Pseudomonadati</taxon>
        <taxon>Myxococcota</taxon>
        <taxon>Myxococcia</taxon>
        <taxon>Myxococcales</taxon>
        <taxon>Cystobacterineae</taxon>
        <taxon>Myxococcaceae</taxon>
        <taxon>Myxococcus</taxon>
    </lineage>
</organism>
<gene>
    <name evidence="4" type="ORF">MFU01_36780</name>
    <name evidence="5" type="ORF">SAMN05443572_108317</name>
</gene>
<keyword evidence="1 5" id="KW-0378">Hydrolase</keyword>
<dbReference type="EMBL" id="BJXR01000030">
    <property type="protein sequence ID" value="GEN08641.1"/>
    <property type="molecule type" value="Genomic_DNA"/>
</dbReference>
<name>A0A511T3A1_MYXFU</name>
<reference evidence="4 7" key="2">
    <citation type="submission" date="2019-07" db="EMBL/GenBank/DDBJ databases">
        <title>Whole genome shotgun sequence of Myxococcus fulvus NBRC 100333.</title>
        <authorList>
            <person name="Hosoyama A."/>
            <person name="Uohara A."/>
            <person name="Ohji S."/>
            <person name="Ichikawa N."/>
        </authorList>
    </citation>
    <scope>NUCLEOTIDE SEQUENCE [LARGE SCALE GENOMIC DNA]</scope>
    <source>
        <strain evidence="4 7">NBRC 100333</strain>
    </source>
</reference>
<evidence type="ECO:0000313" key="4">
    <source>
        <dbReference type="EMBL" id="GEN08641.1"/>
    </source>
</evidence>
<dbReference type="AlphaFoldDB" id="A0A511T3A1"/>
<dbReference type="GO" id="GO:0016042">
    <property type="term" value="P:lipid catabolic process"/>
    <property type="evidence" value="ECO:0007669"/>
    <property type="project" value="UniProtKB-KW"/>
</dbReference>
<protein>
    <submittedName>
        <fullName evidence="5">Dienelactone hydrolase</fullName>
    </submittedName>
    <submittedName>
        <fullName evidence="4">Lipase</fullName>
    </submittedName>
</protein>
<dbReference type="STRING" id="1334629.MFUL124B02_16420"/>
<evidence type="ECO:0000313" key="6">
    <source>
        <dbReference type="Proteomes" id="UP000183760"/>
    </source>
</evidence>
<evidence type="ECO:0000313" key="5">
    <source>
        <dbReference type="EMBL" id="SEU30241.1"/>
    </source>
</evidence>
<dbReference type="InterPro" id="IPR029058">
    <property type="entry name" value="AB_hydrolase_fold"/>
</dbReference>
<keyword evidence="2" id="KW-0442">Lipid degradation</keyword>
<dbReference type="OrthoDB" id="9814760at2"/>
<dbReference type="PANTHER" id="PTHR10272:SF0">
    <property type="entry name" value="PLATELET-ACTIVATING FACTOR ACETYLHYDROLASE"/>
    <property type="match status" value="1"/>
</dbReference>
<dbReference type="InterPro" id="IPR017395">
    <property type="entry name" value="Chlorophyllase-like"/>
</dbReference>
<evidence type="ECO:0000256" key="1">
    <source>
        <dbReference type="ARBA" id="ARBA00022801"/>
    </source>
</evidence>
<dbReference type="Gene3D" id="3.40.50.1820">
    <property type="entry name" value="alpha/beta hydrolase"/>
    <property type="match status" value="1"/>
</dbReference>
<dbReference type="PANTHER" id="PTHR10272">
    <property type="entry name" value="PLATELET-ACTIVATING FACTOR ACETYLHYDROLASE"/>
    <property type="match status" value="1"/>
</dbReference>
<dbReference type="EMBL" id="FOIB01000008">
    <property type="protein sequence ID" value="SEU30241.1"/>
    <property type="molecule type" value="Genomic_DNA"/>
</dbReference>
<keyword evidence="6" id="KW-1185">Reference proteome</keyword>
<comment type="caution">
    <text evidence="4">The sequence shown here is derived from an EMBL/GenBank/DDBJ whole genome shotgun (WGS) entry which is preliminary data.</text>
</comment>
<dbReference type="Proteomes" id="UP000321514">
    <property type="component" value="Unassembled WGS sequence"/>
</dbReference>
<dbReference type="Proteomes" id="UP000183760">
    <property type="component" value="Unassembled WGS sequence"/>
</dbReference>
<dbReference type="Pfam" id="PF07224">
    <property type="entry name" value="Chlorophyllase"/>
    <property type="match status" value="1"/>
</dbReference>
<proteinExistence type="predicted"/>
<dbReference type="RefSeq" id="WP_046712865.1">
    <property type="nucleotide sequence ID" value="NZ_BJXR01000030.1"/>
</dbReference>
<sequence length="388" mass="41990">MLVAGCNSASRFAPSYLLVPPQPFVTPPPIWGPVEAGHWSVGLRVQAIPATPEDPLALQLTVWYPTRESDAATRLHYRDYVGLMGFESEPETPRDEARATQAVTLYEQQLVDLGVPEESTAAWLDAPMTATPHAPPAPGRFPLVLVAQGRHHSAHHQAVLAEYLASHGYVVATTPSPTRAEPPGPLVDVLATARRQARELERALHFLRADARIDTSRVAVVGHSLGARAAFLFALAHPEAGALVSLDGGIATRRGKEWLKGLPDFHPERVQVPLLHLFQEDDAVVVPDFEMLESLRGAHRWMIRIPGMRHVGFTSVGAAATLAPGVVSSETAQAVARGWATATDLTRRFLDANVRRRLVRPNAPPPSASALLAPGADVLLEHWEPGQP</sequence>
<dbReference type="GO" id="GO:0003847">
    <property type="term" value="F:1-alkyl-2-acetylglycerophosphocholine esterase activity"/>
    <property type="evidence" value="ECO:0007669"/>
    <property type="project" value="TreeGrafter"/>
</dbReference>
<dbReference type="ESTHER" id="myxfu-a0a0f7bsi3">
    <property type="family name" value="Chlorophyllase"/>
</dbReference>
<evidence type="ECO:0000256" key="3">
    <source>
        <dbReference type="ARBA" id="ARBA00023098"/>
    </source>
</evidence>